<dbReference type="Proteomes" id="UP001604277">
    <property type="component" value="Unassembled WGS sequence"/>
</dbReference>
<name>A0ABD1T8V0_9LAMI</name>
<gene>
    <name evidence="2" type="ORF">Fot_32796</name>
</gene>
<proteinExistence type="predicted"/>
<dbReference type="EMBL" id="JBFOLJ010000009">
    <property type="protein sequence ID" value="KAL2509149.1"/>
    <property type="molecule type" value="Genomic_DNA"/>
</dbReference>
<organism evidence="2 3">
    <name type="scientific">Forsythia ovata</name>
    <dbReference type="NCBI Taxonomy" id="205694"/>
    <lineage>
        <taxon>Eukaryota</taxon>
        <taxon>Viridiplantae</taxon>
        <taxon>Streptophyta</taxon>
        <taxon>Embryophyta</taxon>
        <taxon>Tracheophyta</taxon>
        <taxon>Spermatophyta</taxon>
        <taxon>Magnoliopsida</taxon>
        <taxon>eudicotyledons</taxon>
        <taxon>Gunneridae</taxon>
        <taxon>Pentapetalae</taxon>
        <taxon>asterids</taxon>
        <taxon>lamiids</taxon>
        <taxon>Lamiales</taxon>
        <taxon>Oleaceae</taxon>
        <taxon>Forsythieae</taxon>
        <taxon>Forsythia</taxon>
    </lineage>
</organism>
<keyword evidence="3" id="KW-1185">Reference proteome</keyword>
<reference evidence="3" key="1">
    <citation type="submission" date="2024-07" db="EMBL/GenBank/DDBJ databases">
        <title>Two chromosome-level genome assemblies of Korean endemic species Abeliophyllum distichum and Forsythia ovata (Oleaceae).</title>
        <authorList>
            <person name="Jang H."/>
        </authorList>
    </citation>
    <scope>NUCLEOTIDE SEQUENCE [LARGE SCALE GENOMIC DNA]</scope>
</reference>
<accession>A0ABD1T8V0</accession>
<feature type="region of interest" description="Disordered" evidence="1">
    <location>
        <begin position="25"/>
        <end position="62"/>
    </location>
</feature>
<dbReference type="AlphaFoldDB" id="A0ABD1T8V0"/>
<dbReference type="InterPro" id="IPR036875">
    <property type="entry name" value="Znf_CCHC_sf"/>
</dbReference>
<evidence type="ECO:0000313" key="2">
    <source>
        <dbReference type="EMBL" id="KAL2509149.1"/>
    </source>
</evidence>
<comment type="caution">
    <text evidence="2">The sequence shown here is derived from an EMBL/GenBank/DDBJ whole genome shotgun (WGS) entry which is preliminary data.</text>
</comment>
<evidence type="ECO:0000256" key="1">
    <source>
        <dbReference type="SAM" id="MobiDB-lite"/>
    </source>
</evidence>
<evidence type="ECO:0000313" key="3">
    <source>
        <dbReference type="Proteomes" id="UP001604277"/>
    </source>
</evidence>
<dbReference type="SUPFAM" id="SSF57756">
    <property type="entry name" value="Retrovirus zinc finger-like domains"/>
    <property type="match status" value="1"/>
</dbReference>
<sequence>MRMEHVCATTTLDLNACANFVGTRRNSGRRGTSGRGYSGQYPSFANSGGQSNSGRGRGRGGKSNLVCQICEKTGHGALMCYKRFDVYFRGGLDCRNSSSKFDNGRKGQSFLQAYVAFPAAVKDDA</sequence>
<protein>
    <submittedName>
        <fullName evidence="2">Zinc finger protein</fullName>
    </submittedName>
</protein>